<dbReference type="Pfam" id="PF21038">
    <property type="entry name" value="CEP104_N"/>
    <property type="match status" value="1"/>
</dbReference>
<proteinExistence type="predicted"/>
<feature type="compositionally biased region" description="Polar residues" evidence="1">
    <location>
        <begin position="197"/>
        <end position="213"/>
    </location>
</feature>
<feature type="domain" description="Centrosomal protein CEP104 N-terminal" evidence="2">
    <location>
        <begin position="33"/>
        <end position="149"/>
    </location>
</feature>
<comment type="caution">
    <text evidence="3">The sequence shown here is derived from an EMBL/GenBank/DDBJ whole genome shotgun (WGS) entry which is preliminary data.</text>
</comment>
<gene>
    <name evidence="3" type="ORF">GCK32_001795</name>
</gene>
<evidence type="ECO:0000256" key="1">
    <source>
        <dbReference type="SAM" id="MobiDB-lite"/>
    </source>
</evidence>
<dbReference type="EMBL" id="WIXE01018324">
    <property type="protein sequence ID" value="KAK5971017.1"/>
    <property type="molecule type" value="Genomic_DNA"/>
</dbReference>
<dbReference type="InterPro" id="IPR052607">
    <property type="entry name" value="CEP104-like"/>
</dbReference>
<dbReference type="GO" id="GO:0005929">
    <property type="term" value="C:cilium"/>
    <property type="evidence" value="ECO:0007669"/>
    <property type="project" value="TreeGrafter"/>
</dbReference>
<dbReference type="PANTHER" id="PTHR13371">
    <property type="entry name" value="GLYCINE-, GLUTAMATE-, THIENYLCYCLOHEXYLPIPERIDINE-BINDING PROTEIN"/>
    <property type="match status" value="1"/>
</dbReference>
<feature type="compositionally biased region" description="Polar residues" evidence="1">
    <location>
        <begin position="160"/>
        <end position="179"/>
    </location>
</feature>
<organism evidence="3 4">
    <name type="scientific">Trichostrongylus colubriformis</name>
    <name type="common">Black scour worm</name>
    <dbReference type="NCBI Taxonomy" id="6319"/>
    <lineage>
        <taxon>Eukaryota</taxon>
        <taxon>Metazoa</taxon>
        <taxon>Ecdysozoa</taxon>
        <taxon>Nematoda</taxon>
        <taxon>Chromadorea</taxon>
        <taxon>Rhabditida</taxon>
        <taxon>Rhabditina</taxon>
        <taxon>Rhabditomorpha</taxon>
        <taxon>Strongyloidea</taxon>
        <taxon>Trichostrongylidae</taxon>
        <taxon>Trichostrongylus</taxon>
    </lineage>
</organism>
<dbReference type="InterPro" id="IPR048739">
    <property type="entry name" value="CEP104_N"/>
</dbReference>
<feature type="compositionally biased region" description="Low complexity" evidence="1">
    <location>
        <begin position="180"/>
        <end position="196"/>
    </location>
</feature>
<evidence type="ECO:0000313" key="3">
    <source>
        <dbReference type="EMBL" id="KAK5971017.1"/>
    </source>
</evidence>
<keyword evidence="4" id="KW-1185">Reference proteome</keyword>
<feature type="region of interest" description="Disordered" evidence="1">
    <location>
        <begin position="159"/>
        <end position="223"/>
    </location>
</feature>
<reference evidence="3 4" key="1">
    <citation type="submission" date="2019-10" db="EMBL/GenBank/DDBJ databases">
        <title>Assembly and Annotation for the nematode Trichostrongylus colubriformis.</title>
        <authorList>
            <person name="Martin J."/>
        </authorList>
    </citation>
    <scope>NUCLEOTIDE SEQUENCE [LARGE SCALE GENOMIC DNA]</scope>
    <source>
        <strain evidence="3">G859</strain>
        <tissue evidence="3">Whole worm</tissue>
    </source>
</reference>
<sequence>MSKQRKGRGLQEISWKCLVLGDNYPQDFNGGRWVSPPRKDFPIDIVLGLEGISNIYKVVIEVNQQFVPSKIELALGLGENYQETSYRTAREAEFSEPVCMDFGFNQRMSGRMEAKNPFMESTGQYLWILVYEPTDFILEQVGLENVTVLGYVLEEEADAKTTSIPTRNDSGKQSRPNTKSSTSARSRSRSSASRRSQNFQPESNNNSADQMRSGNEAAEDPLKTVRRVKKVITEKMHKAEQSEHEVEKIVCVRSIQRLTEYEAILEDLSNRRSNALVHNQTEQAERLRLAMADYRDTALRSIHVDLLLGRDELRAIGGHSDWASDG</sequence>
<evidence type="ECO:0000313" key="4">
    <source>
        <dbReference type="Proteomes" id="UP001331761"/>
    </source>
</evidence>
<evidence type="ECO:0000259" key="2">
    <source>
        <dbReference type="Pfam" id="PF21038"/>
    </source>
</evidence>
<accession>A0AAN8F2I5</accession>
<dbReference type="Proteomes" id="UP001331761">
    <property type="component" value="Unassembled WGS sequence"/>
</dbReference>
<dbReference type="PANTHER" id="PTHR13371:SF0">
    <property type="entry name" value="CENTROSOMAL PROTEIN OF 104 KDA"/>
    <property type="match status" value="1"/>
</dbReference>
<name>A0AAN8F2I5_TRICO</name>
<protein>
    <recommendedName>
        <fullName evidence="2">Centrosomal protein CEP104 N-terminal domain-containing protein</fullName>
    </recommendedName>
</protein>
<dbReference type="AlphaFoldDB" id="A0AAN8F2I5"/>